<accession>A0A517YUY7</accession>
<dbReference type="EMBL" id="CP036425">
    <property type="protein sequence ID" value="QDU34073.1"/>
    <property type="molecule type" value="Genomic_DNA"/>
</dbReference>
<name>A0A517YUY7_9BACT</name>
<dbReference type="CDD" id="cd16442">
    <property type="entry name" value="BPL"/>
    <property type="match status" value="1"/>
</dbReference>
<keyword evidence="1 3" id="KW-0436">Ligase</keyword>
<dbReference type="InterPro" id="IPR004143">
    <property type="entry name" value="BPL_LPL_catalytic"/>
</dbReference>
<evidence type="ECO:0000256" key="1">
    <source>
        <dbReference type="ARBA" id="ARBA00022598"/>
    </source>
</evidence>
<reference evidence="3 4" key="1">
    <citation type="submission" date="2019-02" db="EMBL/GenBank/DDBJ databases">
        <title>Deep-cultivation of Planctomycetes and their phenomic and genomic characterization uncovers novel biology.</title>
        <authorList>
            <person name="Wiegand S."/>
            <person name="Jogler M."/>
            <person name="Boedeker C."/>
            <person name="Pinto D."/>
            <person name="Vollmers J."/>
            <person name="Rivas-Marin E."/>
            <person name="Kohn T."/>
            <person name="Peeters S.H."/>
            <person name="Heuer A."/>
            <person name="Rast P."/>
            <person name="Oberbeckmann S."/>
            <person name="Bunk B."/>
            <person name="Jeske O."/>
            <person name="Meyerdierks A."/>
            <person name="Storesund J.E."/>
            <person name="Kallscheuer N."/>
            <person name="Luecker S."/>
            <person name="Lage O.M."/>
            <person name="Pohl T."/>
            <person name="Merkel B.J."/>
            <person name="Hornburger P."/>
            <person name="Mueller R.-W."/>
            <person name="Bruemmer F."/>
            <person name="Labrenz M."/>
            <person name="Spormann A.M."/>
            <person name="Op den Camp H."/>
            <person name="Overmann J."/>
            <person name="Amann R."/>
            <person name="Jetten M.S.M."/>
            <person name="Mascher T."/>
            <person name="Medema M.H."/>
            <person name="Devos D.P."/>
            <person name="Kaster A.-K."/>
            <person name="Ovreas L."/>
            <person name="Rohde M."/>
            <person name="Galperin M.Y."/>
            <person name="Jogler C."/>
        </authorList>
    </citation>
    <scope>NUCLEOTIDE SEQUENCE [LARGE SCALE GENOMIC DNA]</scope>
    <source>
        <strain evidence="3 4">KS4</strain>
    </source>
</reference>
<dbReference type="SUPFAM" id="SSF55681">
    <property type="entry name" value="Class II aaRS and biotin synthetases"/>
    <property type="match status" value="1"/>
</dbReference>
<dbReference type="Proteomes" id="UP000317369">
    <property type="component" value="Chromosome"/>
</dbReference>
<dbReference type="GO" id="GO:0005737">
    <property type="term" value="C:cytoplasm"/>
    <property type="evidence" value="ECO:0007669"/>
    <property type="project" value="TreeGrafter"/>
</dbReference>
<dbReference type="GO" id="GO:0004077">
    <property type="term" value="F:biotin--[biotin carboxyl-carrier protein] ligase activity"/>
    <property type="evidence" value="ECO:0007669"/>
    <property type="project" value="UniProtKB-EC"/>
</dbReference>
<dbReference type="PROSITE" id="PS51733">
    <property type="entry name" value="BPL_LPL_CATALYTIC"/>
    <property type="match status" value="1"/>
</dbReference>
<dbReference type="PANTHER" id="PTHR12835:SF5">
    <property type="entry name" value="BIOTIN--PROTEIN LIGASE"/>
    <property type="match status" value="1"/>
</dbReference>
<dbReference type="EC" id="6.3.4.15" evidence="3"/>
<proteinExistence type="predicted"/>
<protein>
    <submittedName>
        <fullName evidence="3">Bifunctional ligase/repressor BirA</fullName>
        <ecNumber evidence="3">6.3.4.15</ecNumber>
    </submittedName>
</protein>
<dbReference type="Gene3D" id="3.30.930.10">
    <property type="entry name" value="Bira Bifunctional Protein, Domain 2"/>
    <property type="match status" value="1"/>
</dbReference>
<sequence>MHQTKPINIGLLDCLLQSKTAITRESLALTLGLSRDRIADELHVLTQYGCEFNEHPQHGIVMIQSGLGVWSDYLESESSVLRNVLVYGTTGSTQDICKDISNSITANPQDLDHTLVIAHHQQNGRGRLGRKWIAPEGKTISCSMIKTINHQSDAEVINRLTLAVSVAIARTVEFFLPEKKGVTQIKWPNDVWVDGRKIAGILVETVHANRQPTGLGYPSSSEEGLAAAIIGIGLNAGLDEGDIKSAKLDGPKYLPTSLKICGCDVDRLLVLRKLLEFVDEMIERADDEAIMNEWRGRCLQFKQQVRLRNGTQEIVGEVVDIDPALGLIVRNDRGMLTHMPAASTTVI</sequence>
<evidence type="ECO:0000259" key="2">
    <source>
        <dbReference type="PROSITE" id="PS51733"/>
    </source>
</evidence>
<evidence type="ECO:0000313" key="3">
    <source>
        <dbReference type="EMBL" id="QDU34073.1"/>
    </source>
</evidence>
<feature type="domain" description="BPL/LPL catalytic" evidence="2">
    <location>
        <begin position="88"/>
        <end position="286"/>
    </location>
</feature>
<dbReference type="NCBIfam" id="TIGR00121">
    <property type="entry name" value="birA_ligase"/>
    <property type="match status" value="1"/>
</dbReference>
<organism evidence="3 4">
    <name type="scientific">Poriferisphaera corsica</name>
    <dbReference type="NCBI Taxonomy" id="2528020"/>
    <lineage>
        <taxon>Bacteria</taxon>
        <taxon>Pseudomonadati</taxon>
        <taxon>Planctomycetota</taxon>
        <taxon>Phycisphaerae</taxon>
        <taxon>Phycisphaerales</taxon>
        <taxon>Phycisphaeraceae</taxon>
        <taxon>Poriferisphaera</taxon>
    </lineage>
</organism>
<gene>
    <name evidence="3" type="primary">birA_1</name>
    <name evidence="3" type="ORF">KS4_21350</name>
</gene>
<dbReference type="InterPro" id="IPR004408">
    <property type="entry name" value="Biotin_CoA_COase_ligase"/>
</dbReference>
<dbReference type="AlphaFoldDB" id="A0A517YUY7"/>
<dbReference type="KEGG" id="pcor:KS4_21350"/>
<keyword evidence="4" id="KW-1185">Reference proteome</keyword>
<dbReference type="InterPro" id="IPR045864">
    <property type="entry name" value="aa-tRNA-synth_II/BPL/LPL"/>
</dbReference>
<evidence type="ECO:0000313" key="4">
    <source>
        <dbReference type="Proteomes" id="UP000317369"/>
    </source>
</evidence>
<dbReference type="PANTHER" id="PTHR12835">
    <property type="entry name" value="BIOTIN PROTEIN LIGASE"/>
    <property type="match status" value="1"/>
</dbReference>
<dbReference type="Pfam" id="PF03099">
    <property type="entry name" value="BPL_LplA_LipB"/>
    <property type="match status" value="1"/>
</dbReference>